<name>W1PWW5_AMBTC</name>
<protein>
    <submittedName>
        <fullName evidence="2">Uncharacterized protein</fullName>
    </submittedName>
</protein>
<dbReference type="Gramene" id="ERN12409">
    <property type="protein sequence ID" value="ERN12409"/>
    <property type="gene ID" value="AMTR_s00025p00128550"/>
</dbReference>
<feature type="compositionally biased region" description="Polar residues" evidence="1">
    <location>
        <begin position="158"/>
        <end position="167"/>
    </location>
</feature>
<dbReference type="AlphaFoldDB" id="W1PWW5"/>
<dbReference type="HOGENOM" id="CLU_763659_0_0_1"/>
<evidence type="ECO:0000256" key="1">
    <source>
        <dbReference type="SAM" id="MobiDB-lite"/>
    </source>
</evidence>
<gene>
    <name evidence="2" type="ORF">AMTR_s00025p00128550</name>
</gene>
<feature type="compositionally biased region" description="Low complexity" evidence="1">
    <location>
        <begin position="210"/>
        <end position="231"/>
    </location>
</feature>
<organism evidence="2 3">
    <name type="scientific">Amborella trichopoda</name>
    <dbReference type="NCBI Taxonomy" id="13333"/>
    <lineage>
        <taxon>Eukaryota</taxon>
        <taxon>Viridiplantae</taxon>
        <taxon>Streptophyta</taxon>
        <taxon>Embryophyta</taxon>
        <taxon>Tracheophyta</taxon>
        <taxon>Spermatophyta</taxon>
        <taxon>Magnoliopsida</taxon>
        <taxon>Amborellales</taxon>
        <taxon>Amborellaceae</taxon>
        <taxon>Amborella</taxon>
    </lineage>
</organism>
<sequence length="363" mass="38537">MENGNSMLNGEGICERLSNNLALTPLKRVSHVTNNMREVPIESPEKENGILVPYQARVVEAQNQALGTLENGLGAAKPMRLAYSQPTARTTGDPSSQNRGPPNIRAPLVAPKVGPTKASPQTPTAQVKAGPTQAPMEIKVGPTRATLSPDVEAKVGSRQASRAQETPTKPIASPRKSKVSPTKTPRDPTLGTMVGPNKSPLAPSLDAQVGPIKAPIAPSKAAAGPSKAQQALVVPTQAKDHSKGSVTSPIQEKGLDKDSSLPRQVQYDVRVGPEKSQAQEKGPSNVDPTTNSSQQKSGPTCVKPQERDQVVTKVEAVQEKGGVNKFQLPRVVSNIDKKSGDYIQRFKDKMARAISFQNPKSSS</sequence>
<reference evidence="3" key="1">
    <citation type="journal article" date="2013" name="Science">
        <title>The Amborella genome and the evolution of flowering plants.</title>
        <authorList>
            <consortium name="Amborella Genome Project"/>
        </authorList>
    </citation>
    <scope>NUCLEOTIDE SEQUENCE [LARGE SCALE GENOMIC DNA]</scope>
</reference>
<feature type="compositionally biased region" description="Polar residues" evidence="1">
    <location>
        <begin position="286"/>
        <end position="298"/>
    </location>
</feature>
<dbReference type="Proteomes" id="UP000017836">
    <property type="component" value="Unassembled WGS sequence"/>
</dbReference>
<evidence type="ECO:0000313" key="3">
    <source>
        <dbReference type="Proteomes" id="UP000017836"/>
    </source>
</evidence>
<evidence type="ECO:0000313" key="2">
    <source>
        <dbReference type="EMBL" id="ERN12409.1"/>
    </source>
</evidence>
<keyword evidence="3" id="KW-1185">Reference proteome</keyword>
<proteinExistence type="predicted"/>
<dbReference type="EMBL" id="KI392614">
    <property type="protein sequence ID" value="ERN12409.1"/>
    <property type="molecule type" value="Genomic_DNA"/>
</dbReference>
<accession>W1PWW5</accession>
<feature type="region of interest" description="Disordered" evidence="1">
    <location>
        <begin position="84"/>
        <end position="308"/>
    </location>
</feature>
<feature type="compositionally biased region" description="Polar residues" evidence="1">
    <location>
        <begin position="84"/>
        <end position="100"/>
    </location>
</feature>